<sequence>MKTPRYIQTLTVSGGEYVYLGILNGITKIMEMYTGNKLSLNPIYLEVNIDGLPLFKSSSKQFWPILGAFGGMKPFIIALYCGMQKPDPVFEFLKDFLVEFRDLKANGFTFDNLLFKLDLKYFCCDAPARQMLKCVKAESGYYSCERCIVEGTYLENRVIFEEQQCPLAMIWTFHIRVIKEVIN</sequence>
<dbReference type="RefSeq" id="XP_065664459.1">
    <property type="nucleotide sequence ID" value="XM_065808387.1"/>
</dbReference>
<reference evidence="2" key="1">
    <citation type="submission" date="2025-08" db="UniProtKB">
        <authorList>
            <consortium name="RefSeq"/>
        </authorList>
    </citation>
    <scope>IDENTIFICATION</scope>
</reference>
<dbReference type="PANTHER" id="PTHR33053">
    <property type="entry name" value="PROTEIN, PUTATIVE-RELATED"/>
    <property type="match status" value="1"/>
</dbReference>
<gene>
    <name evidence="2" type="primary">LOC136086116</name>
</gene>
<proteinExistence type="predicted"/>
<protein>
    <submittedName>
        <fullName evidence="2">Uncharacterized protein LOC136086116</fullName>
    </submittedName>
</protein>
<organism evidence="1 2">
    <name type="scientific">Hydra vulgaris</name>
    <name type="common">Hydra</name>
    <name type="synonym">Hydra attenuata</name>
    <dbReference type="NCBI Taxonomy" id="6087"/>
    <lineage>
        <taxon>Eukaryota</taxon>
        <taxon>Metazoa</taxon>
        <taxon>Cnidaria</taxon>
        <taxon>Hydrozoa</taxon>
        <taxon>Hydroidolina</taxon>
        <taxon>Anthoathecata</taxon>
        <taxon>Aplanulata</taxon>
        <taxon>Hydridae</taxon>
        <taxon>Hydra</taxon>
    </lineage>
</organism>
<name>A0ABM4CRF3_HYDVU</name>
<evidence type="ECO:0000313" key="1">
    <source>
        <dbReference type="Proteomes" id="UP001652625"/>
    </source>
</evidence>
<keyword evidence="1" id="KW-1185">Reference proteome</keyword>
<dbReference type="PANTHER" id="PTHR33053:SF26">
    <property type="entry name" value="TRANSPOSASE DOMAIN-CONTAINING PROTEIN"/>
    <property type="match status" value="1"/>
</dbReference>
<evidence type="ECO:0000313" key="2">
    <source>
        <dbReference type="RefSeq" id="XP_065664459.1"/>
    </source>
</evidence>
<accession>A0ABM4CRF3</accession>
<dbReference type="GeneID" id="136086116"/>
<dbReference type="Proteomes" id="UP001652625">
    <property type="component" value="Chromosome 10"/>
</dbReference>